<keyword evidence="2" id="KW-1185">Reference proteome</keyword>
<gene>
    <name evidence="1" type="primary">nhaA</name>
    <name evidence="1" type="ORF">DAT39_005161</name>
</gene>
<dbReference type="AlphaFoldDB" id="A0A8J4U3F2"/>
<organism evidence="1 2">
    <name type="scientific">Clarias magur</name>
    <name type="common">Asian catfish</name>
    <name type="synonym">Macropteronotus magur</name>
    <dbReference type="NCBI Taxonomy" id="1594786"/>
    <lineage>
        <taxon>Eukaryota</taxon>
        <taxon>Metazoa</taxon>
        <taxon>Chordata</taxon>
        <taxon>Craniata</taxon>
        <taxon>Vertebrata</taxon>
        <taxon>Euteleostomi</taxon>
        <taxon>Actinopterygii</taxon>
        <taxon>Neopterygii</taxon>
        <taxon>Teleostei</taxon>
        <taxon>Ostariophysi</taxon>
        <taxon>Siluriformes</taxon>
        <taxon>Clariidae</taxon>
        <taxon>Clarias</taxon>
    </lineage>
</organism>
<reference evidence="1" key="1">
    <citation type="submission" date="2020-07" db="EMBL/GenBank/DDBJ databases">
        <title>Clarias magur genome sequencing, assembly and annotation.</title>
        <authorList>
            <person name="Kushwaha B."/>
            <person name="Kumar R."/>
            <person name="Das P."/>
            <person name="Joshi C.G."/>
            <person name="Kumar D."/>
            <person name="Nagpure N.S."/>
            <person name="Pandey M."/>
            <person name="Agarwal S."/>
            <person name="Srivastava S."/>
            <person name="Singh M."/>
            <person name="Sahoo L."/>
            <person name="Jayasankar P."/>
            <person name="Meher P.K."/>
            <person name="Koringa P.G."/>
            <person name="Iquebal M.A."/>
            <person name="Das S.P."/>
            <person name="Bit A."/>
            <person name="Patnaik S."/>
            <person name="Patel N."/>
            <person name="Shah T.M."/>
            <person name="Hinsu A."/>
            <person name="Jena J.K."/>
        </authorList>
    </citation>
    <scope>NUCLEOTIDE SEQUENCE</scope>
    <source>
        <strain evidence="1">CIFAMagur01</strain>
        <tissue evidence="1">Testis</tissue>
    </source>
</reference>
<accession>A0A8J4U3F2</accession>
<evidence type="ECO:0000313" key="2">
    <source>
        <dbReference type="Proteomes" id="UP000727407"/>
    </source>
</evidence>
<sequence length="74" mass="8144">MPLALNLKADEAHTESAVLNCSYLPLLLHVFGTGAVERGIEEHEGTRRGFKAKRCLHSTEHTGSPWNPYASQQA</sequence>
<evidence type="ECO:0000313" key="1">
    <source>
        <dbReference type="EMBL" id="KAF5905080.1"/>
    </source>
</evidence>
<dbReference type="EMBL" id="QNUK01000048">
    <property type="protein sequence ID" value="KAF5905080.1"/>
    <property type="molecule type" value="Genomic_DNA"/>
</dbReference>
<dbReference type="Proteomes" id="UP000727407">
    <property type="component" value="Unassembled WGS sequence"/>
</dbReference>
<comment type="caution">
    <text evidence="1">The sequence shown here is derived from an EMBL/GenBank/DDBJ whole genome shotgun (WGS) entry which is preliminary data.</text>
</comment>
<protein>
    <submittedName>
        <fullName evidence="1">Importin subunit alpha-6</fullName>
    </submittedName>
</protein>
<name>A0A8J4U3F2_CLAMG</name>
<proteinExistence type="predicted"/>